<comment type="caution">
    <text evidence="1">The sequence shown here is derived from an EMBL/GenBank/DDBJ whole genome shotgun (WGS) entry which is preliminary data.</text>
</comment>
<accession>A0ABP8Q9I5</accession>
<organism evidence="1 2">
    <name type="scientific">Hymenobacter ginsengisoli</name>
    <dbReference type="NCBI Taxonomy" id="1051626"/>
    <lineage>
        <taxon>Bacteria</taxon>
        <taxon>Pseudomonadati</taxon>
        <taxon>Bacteroidota</taxon>
        <taxon>Cytophagia</taxon>
        <taxon>Cytophagales</taxon>
        <taxon>Hymenobacteraceae</taxon>
        <taxon>Hymenobacter</taxon>
    </lineage>
</organism>
<protein>
    <recommendedName>
        <fullName evidence="3">DUF2490 domain-containing protein</fullName>
    </recommendedName>
</protein>
<dbReference type="EMBL" id="BAABGQ010000006">
    <property type="protein sequence ID" value="GAA4499663.1"/>
    <property type="molecule type" value="Genomic_DNA"/>
</dbReference>
<reference evidence="2" key="1">
    <citation type="journal article" date="2019" name="Int. J. Syst. Evol. Microbiol.">
        <title>The Global Catalogue of Microorganisms (GCM) 10K type strain sequencing project: providing services to taxonomists for standard genome sequencing and annotation.</title>
        <authorList>
            <consortium name="The Broad Institute Genomics Platform"/>
            <consortium name="The Broad Institute Genome Sequencing Center for Infectious Disease"/>
            <person name="Wu L."/>
            <person name="Ma J."/>
        </authorList>
    </citation>
    <scope>NUCLEOTIDE SEQUENCE [LARGE SCALE GENOMIC DNA]</scope>
    <source>
        <strain evidence="2">JCM 17841</strain>
    </source>
</reference>
<name>A0ABP8Q9I5_9BACT</name>
<evidence type="ECO:0008006" key="3">
    <source>
        <dbReference type="Google" id="ProtNLM"/>
    </source>
</evidence>
<dbReference type="InterPro" id="IPR019619">
    <property type="entry name" value="DUF2490"/>
</dbReference>
<proteinExistence type="predicted"/>
<dbReference type="Proteomes" id="UP001501243">
    <property type="component" value="Unassembled WGS sequence"/>
</dbReference>
<evidence type="ECO:0000313" key="1">
    <source>
        <dbReference type="EMBL" id="GAA4499663.1"/>
    </source>
</evidence>
<dbReference type="Pfam" id="PF10677">
    <property type="entry name" value="DUF2490"/>
    <property type="match status" value="1"/>
</dbReference>
<evidence type="ECO:0000313" key="2">
    <source>
        <dbReference type="Proteomes" id="UP001501243"/>
    </source>
</evidence>
<keyword evidence="2" id="KW-1185">Reference proteome</keyword>
<gene>
    <name evidence="1" type="ORF">GCM10023172_18630</name>
</gene>
<sequence>MLEKNVGEETMSLFLRFVLVALVLVAAPAAAQTTRLLDHNTLAWFTYNGDHQVAARWAVHTEAQWRRVQAGGHPQQLLLRLGGVYDLAKDVKLGGGYTYFVTYPYGQYPTAELGQPTPEHRAYEDVTFGADYGRLHLKHRLRLEQRWLGLLDPARPTEVASWQYQNRARYQLAGQMPLQGATLDDHEWYVTFFDELFISFGPNVGQNVFNQNRISGGLGYQFAKNFQLELNYLNQWTQHDTLDEASGRAVFENNNGFRLNVAYSLNFTKGKND</sequence>